<organism evidence="2 3">
    <name type="scientific">Drosophila suzukii</name>
    <name type="common">Spotted-wing drosophila fruit fly</name>
    <dbReference type="NCBI Taxonomy" id="28584"/>
    <lineage>
        <taxon>Eukaryota</taxon>
        <taxon>Metazoa</taxon>
        <taxon>Ecdysozoa</taxon>
        <taxon>Arthropoda</taxon>
        <taxon>Hexapoda</taxon>
        <taxon>Insecta</taxon>
        <taxon>Pterygota</taxon>
        <taxon>Neoptera</taxon>
        <taxon>Endopterygota</taxon>
        <taxon>Diptera</taxon>
        <taxon>Brachycera</taxon>
        <taxon>Muscomorpha</taxon>
        <taxon>Ephydroidea</taxon>
        <taxon>Drosophilidae</taxon>
        <taxon>Drosophila</taxon>
        <taxon>Sophophora</taxon>
    </lineage>
</organism>
<accession>A0AB39ZDC0</accession>
<feature type="compositionally biased region" description="Basic and acidic residues" evidence="1">
    <location>
        <begin position="68"/>
        <end position="80"/>
    </location>
</feature>
<proteinExistence type="predicted"/>
<feature type="region of interest" description="Disordered" evidence="1">
    <location>
        <begin position="21"/>
        <end position="80"/>
    </location>
</feature>
<gene>
    <name evidence="3" type="primary">LOC108012694</name>
</gene>
<name>A0AB39ZDC0_DROSZ</name>
<keyword evidence="2" id="KW-1185">Reference proteome</keyword>
<dbReference type="RefSeq" id="XP_016933610.2">
    <property type="nucleotide sequence ID" value="XM_017078121.4"/>
</dbReference>
<dbReference type="AlphaFoldDB" id="A0AB39ZDC0"/>
<evidence type="ECO:0000313" key="3">
    <source>
        <dbReference type="RefSeq" id="XP_016933610.2"/>
    </source>
</evidence>
<reference evidence="3" key="1">
    <citation type="submission" date="2025-08" db="UniProtKB">
        <authorList>
            <consortium name="RefSeq"/>
        </authorList>
    </citation>
    <scope>IDENTIFICATION</scope>
</reference>
<dbReference type="Proteomes" id="UP001652628">
    <property type="component" value="Chromosome 3"/>
</dbReference>
<dbReference type="GeneID" id="108012694"/>
<sequence length="80" mass="8941">MFRMRKVAFLKLSKGLMSPRLLAGSANKGDSSKESCKDDSKKKEKKKKTDICGRNVYPTSPRCKNKPKGSDKKSGDECKK</sequence>
<protein>
    <submittedName>
        <fullName evidence="3">Uncharacterized protein</fullName>
    </submittedName>
</protein>
<evidence type="ECO:0000313" key="2">
    <source>
        <dbReference type="Proteomes" id="UP001652628"/>
    </source>
</evidence>
<evidence type="ECO:0000256" key="1">
    <source>
        <dbReference type="SAM" id="MobiDB-lite"/>
    </source>
</evidence>
<feature type="compositionally biased region" description="Basic and acidic residues" evidence="1">
    <location>
        <begin position="30"/>
        <end position="51"/>
    </location>
</feature>